<evidence type="ECO:0000313" key="7">
    <source>
        <dbReference type="EMBL" id="CAB9506798.1"/>
    </source>
</evidence>
<accession>A0A9N8H9K1</accession>
<dbReference type="Gene3D" id="1.10.10.10">
    <property type="entry name" value="Winged helix-like DNA-binding domain superfamily/Winged helix DNA-binding domain"/>
    <property type="match status" value="1"/>
</dbReference>
<comment type="similarity">
    <text evidence="4">Belongs to the HSF family.</text>
</comment>
<evidence type="ECO:0000256" key="3">
    <source>
        <dbReference type="ARBA" id="ARBA00023242"/>
    </source>
</evidence>
<evidence type="ECO:0000256" key="1">
    <source>
        <dbReference type="ARBA" id="ARBA00004123"/>
    </source>
</evidence>
<feature type="region of interest" description="Disordered" evidence="5">
    <location>
        <begin position="1"/>
        <end position="21"/>
    </location>
</feature>
<organism evidence="7 8">
    <name type="scientific">Seminavis robusta</name>
    <dbReference type="NCBI Taxonomy" id="568900"/>
    <lineage>
        <taxon>Eukaryota</taxon>
        <taxon>Sar</taxon>
        <taxon>Stramenopiles</taxon>
        <taxon>Ochrophyta</taxon>
        <taxon>Bacillariophyta</taxon>
        <taxon>Bacillariophyceae</taxon>
        <taxon>Bacillariophycidae</taxon>
        <taxon>Naviculales</taxon>
        <taxon>Naviculaceae</taxon>
        <taxon>Seminavis</taxon>
    </lineage>
</organism>
<feature type="domain" description="HSF-type DNA-binding" evidence="6">
    <location>
        <begin position="25"/>
        <end position="129"/>
    </location>
</feature>
<protein>
    <submittedName>
        <fullName evidence="7">HSF-type DNA-binding</fullName>
    </submittedName>
</protein>
<dbReference type="InterPro" id="IPR036388">
    <property type="entry name" value="WH-like_DNA-bd_sf"/>
</dbReference>
<dbReference type="SUPFAM" id="SSF46785">
    <property type="entry name" value="Winged helix' DNA-binding domain"/>
    <property type="match status" value="1"/>
</dbReference>
<evidence type="ECO:0000256" key="2">
    <source>
        <dbReference type="ARBA" id="ARBA00023125"/>
    </source>
</evidence>
<dbReference type="SMART" id="SM00415">
    <property type="entry name" value="HSF"/>
    <property type="match status" value="1"/>
</dbReference>
<keyword evidence="3" id="KW-0539">Nucleus</keyword>
<dbReference type="InterPro" id="IPR000232">
    <property type="entry name" value="HSF_DNA-bd"/>
</dbReference>
<dbReference type="EMBL" id="CAICTM010000278">
    <property type="protein sequence ID" value="CAB9506798.1"/>
    <property type="molecule type" value="Genomic_DNA"/>
</dbReference>
<dbReference type="GO" id="GO:0003700">
    <property type="term" value="F:DNA-binding transcription factor activity"/>
    <property type="evidence" value="ECO:0007669"/>
    <property type="project" value="InterPro"/>
</dbReference>
<keyword evidence="8" id="KW-1185">Reference proteome</keyword>
<gene>
    <name evidence="7" type="ORF">SEMRO_279_G106820.1</name>
</gene>
<sequence>MTTENLPAATAMKSSATGSSDAEARANLFPQYLMKLLNDDVAPEALWWLPDGKAFAIDPKKIDGQVLDKYFQKTKYSSFIRRLHNEGYRRQTRKYKKVDGLTLPEGTVVLSHDSFQREHPEMLDNFYNKKTTAPPKALLQAKVAAASAVSTSPRDSPVLASLLPAASTTAVRETQAAALLGLSQAHLRPSAMDSISQGSLLAASSSFGTAAAAGLPPNTLSKSIAALRQARRQREQEESLRTMILLQQAQKTQQSGLFSNERSGSPPAEGARTLLDSQVQLQQLRFETSRRQLEEQSMRLDAMEALRRAAYSQWP</sequence>
<comment type="subcellular location">
    <subcellularLocation>
        <location evidence="1">Nucleus</location>
    </subcellularLocation>
</comment>
<dbReference type="GO" id="GO:0043565">
    <property type="term" value="F:sequence-specific DNA binding"/>
    <property type="evidence" value="ECO:0007669"/>
    <property type="project" value="InterPro"/>
</dbReference>
<dbReference type="AlphaFoldDB" id="A0A9N8H9K1"/>
<evidence type="ECO:0000313" key="8">
    <source>
        <dbReference type="Proteomes" id="UP001153069"/>
    </source>
</evidence>
<comment type="caution">
    <text evidence="7">The sequence shown here is derived from an EMBL/GenBank/DDBJ whole genome shotgun (WGS) entry which is preliminary data.</text>
</comment>
<dbReference type="PANTHER" id="PTHR10015">
    <property type="entry name" value="HEAT SHOCK TRANSCRIPTION FACTOR"/>
    <property type="match status" value="1"/>
</dbReference>
<reference evidence="7" key="1">
    <citation type="submission" date="2020-06" db="EMBL/GenBank/DDBJ databases">
        <authorList>
            <consortium name="Plant Systems Biology data submission"/>
        </authorList>
    </citation>
    <scope>NUCLEOTIDE SEQUENCE</scope>
    <source>
        <strain evidence="7">D6</strain>
    </source>
</reference>
<dbReference type="GO" id="GO:0005634">
    <property type="term" value="C:nucleus"/>
    <property type="evidence" value="ECO:0007669"/>
    <property type="project" value="UniProtKB-SubCell"/>
</dbReference>
<evidence type="ECO:0000256" key="5">
    <source>
        <dbReference type="SAM" id="MobiDB-lite"/>
    </source>
</evidence>
<name>A0A9N8H9K1_9STRA</name>
<keyword evidence="2 7" id="KW-0238">DNA-binding</keyword>
<evidence type="ECO:0000256" key="4">
    <source>
        <dbReference type="RuleBase" id="RU004020"/>
    </source>
</evidence>
<dbReference type="InterPro" id="IPR036390">
    <property type="entry name" value="WH_DNA-bd_sf"/>
</dbReference>
<proteinExistence type="inferred from homology"/>
<dbReference type="Pfam" id="PF00447">
    <property type="entry name" value="HSF_DNA-bind"/>
    <property type="match status" value="1"/>
</dbReference>
<dbReference type="Proteomes" id="UP001153069">
    <property type="component" value="Unassembled WGS sequence"/>
</dbReference>
<dbReference type="PANTHER" id="PTHR10015:SF427">
    <property type="entry name" value="HEAT SHOCK FACTOR PROTEIN"/>
    <property type="match status" value="1"/>
</dbReference>
<dbReference type="OrthoDB" id="49295at2759"/>
<evidence type="ECO:0000259" key="6">
    <source>
        <dbReference type="SMART" id="SM00415"/>
    </source>
</evidence>